<accession>A0A7C1GD30</accession>
<sequence length="273" mass="31238">MPWIGLRKGCVEEKDIEKYLMENGIHYVRKIELEVQVGDEWVPFLVFEVLGMIEGFAEEMSHTFNCPSLESGPHLVLGEISAKLWDEGAKIIFPDGSQRIIPIYTFDAFLDVRMPTNKVKGLKGQIIIAGNIFDLPLTLEDLAKIEKMGKKYIEKVEKAASVYGVTKILSSEVREKLLEKEKKEIKYEVDYDAGLAIVMVGNKLQTVTIPRLVILLAEEKMYEQIKEVYSSAPDTLKEKLKESLLEYYEFKKANRQEKESLEKLFRDIGIAPN</sequence>
<proteinExistence type="predicted"/>
<evidence type="ECO:0000313" key="1">
    <source>
        <dbReference type="EMBL" id="HDP16066.1"/>
    </source>
</evidence>
<gene>
    <name evidence="1" type="ORF">ENN26_09890</name>
</gene>
<reference evidence="1" key="1">
    <citation type="journal article" date="2020" name="mSystems">
        <title>Genome- and Community-Level Interaction Insights into Carbon Utilization and Element Cycling Functions of Hydrothermarchaeota in Hydrothermal Sediment.</title>
        <authorList>
            <person name="Zhou Z."/>
            <person name="Liu Y."/>
            <person name="Xu W."/>
            <person name="Pan J."/>
            <person name="Luo Z.H."/>
            <person name="Li M."/>
        </authorList>
    </citation>
    <scope>NUCLEOTIDE SEQUENCE [LARGE SCALE GENOMIC DNA]</scope>
    <source>
        <strain evidence="1">SpSt-116</strain>
    </source>
</reference>
<dbReference type="EMBL" id="DSAY01000185">
    <property type="protein sequence ID" value="HDP16066.1"/>
    <property type="molecule type" value="Genomic_DNA"/>
</dbReference>
<name>A0A7C1GD30_9CREN</name>
<organism evidence="1">
    <name type="scientific">Thermofilum adornatum</name>
    <dbReference type="NCBI Taxonomy" id="1365176"/>
    <lineage>
        <taxon>Archaea</taxon>
        <taxon>Thermoproteota</taxon>
        <taxon>Thermoprotei</taxon>
        <taxon>Thermofilales</taxon>
        <taxon>Thermofilaceae</taxon>
        <taxon>Thermofilum</taxon>
    </lineage>
</organism>
<protein>
    <submittedName>
        <fullName evidence="1">Uncharacterized protein</fullName>
    </submittedName>
</protein>
<comment type="caution">
    <text evidence="1">The sequence shown here is derived from an EMBL/GenBank/DDBJ whole genome shotgun (WGS) entry which is preliminary data.</text>
</comment>
<dbReference type="AlphaFoldDB" id="A0A7C1GD30"/>